<evidence type="ECO:0000256" key="1">
    <source>
        <dbReference type="ARBA" id="ARBA00004571"/>
    </source>
</evidence>
<evidence type="ECO:0000256" key="8">
    <source>
        <dbReference type="ARBA" id="ARBA00023170"/>
    </source>
</evidence>
<comment type="caution">
    <text evidence="16">The sequence shown here is derived from an EMBL/GenBank/DDBJ whole genome shotgun (WGS) entry which is preliminary data.</text>
</comment>
<keyword evidence="7 10" id="KW-0472">Membrane</keyword>
<evidence type="ECO:0000256" key="4">
    <source>
        <dbReference type="ARBA" id="ARBA00022452"/>
    </source>
</evidence>
<dbReference type="InterPro" id="IPR012910">
    <property type="entry name" value="Plug_dom"/>
</dbReference>
<evidence type="ECO:0000313" key="16">
    <source>
        <dbReference type="EMBL" id="ESK39715.1"/>
    </source>
</evidence>
<keyword evidence="5 10" id="KW-0812">Transmembrane</keyword>
<evidence type="ECO:0000256" key="5">
    <source>
        <dbReference type="ARBA" id="ARBA00022692"/>
    </source>
</evidence>
<dbReference type="PATRIC" id="fig|1392540.3.peg.1358"/>
<dbReference type="PANTHER" id="PTHR32552">
    <property type="entry name" value="FERRICHROME IRON RECEPTOR-RELATED"/>
    <property type="match status" value="1"/>
</dbReference>
<dbReference type="Proteomes" id="UP000023785">
    <property type="component" value="Unassembled WGS sequence"/>
</dbReference>
<reference evidence="16 17" key="1">
    <citation type="submission" date="2013-10" db="EMBL/GenBank/DDBJ databases">
        <title>The Genome Sequence of Acinetobacter nectaris CIP 110549.</title>
        <authorList>
            <consortium name="The Broad Institute Genomics Platform"/>
            <consortium name="The Broad Institute Genome Sequencing Center for Infectious Disease"/>
            <person name="Cerqueira G."/>
            <person name="Feldgarden M."/>
            <person name="Courvalin P."/>
            <person name="Grillot-Courvalin C."/>
            <person name="Clermont D."/>
            <person name="Rocha E."/>
            <person name="Yoon E.-J."/>
            <person name="Nemec A."/>
            <person name="Young S.K."/>
            <person name="Zeng Q."/>
            <person name="Gargeya S."/>
            <person name="Fitzgerald M."/>
            <person name="Abouelleil A."/>
            <person name="Alvarado L."/>
            <person name="Berlin A.M."/>
            <person name="Chapman S.B."/>
            <person name="Gainer-Dewar J."/>
            <person name="Goldberg J."/>
            <person name="Gnerre S."/>
            <person name="Griggs A."/>
            <person name="Gujja S."/>
            <person name="Hansen M."/>
            <person name="Howarth C."/>
            <person name="Imamovic A."/>
            <person name="Ireland A."/>
            <person name="Larimer J."/>
            <person name="McCowan C."/>
            <person name="Murphy C."/>
            <person name="Pearson M."/>
            <person name="Poon T.W."/>
            <person name="Priest M."/>
            <person name="Roberts A."/>
            <person name="Saif S."/>
            <person name="Shea T."/>
            <person name="Sykes S."/>
            <person name="Wortman J."/>
            <person name="Nusbaum C."/>
            <person name="Birren B."/>
        </authorList>
    </citation>
    <scope>NUCLEOTIDE SEQUENCE [LARGE SCALE GENOMIC DNA]</scope>
    <source>
        <strain evidence="16 17">CIP 110549</strain>
    </source>
</reference>
<dbReference type="NCBIfam" id="TIGR01783">
    <property type="entry name" value="TonB-siderophor"/>
    <property type="match status" value="1"/>
</dbReference>
<evidence type="ECO:0000313" key="17">
    <source>
        <dbReference type="Proteomes" id="UP000023785"/>
    </source>
</evidence>
<keyword evidence="13" id="KW-0732">Signal</keyword>
<dbReference type="Pfam" id="PF00593">
    <property type="entry name" value="TonB_dep_Rec_b-barrel"/>
    <property type="match status" value="1"/>
</dbReference>
<dbReference type="Gene3D" id="2.170.130.10">
    <property type="entry name" value="TonB-dependent receptor, plug domain"/>
    <property type="match status" value="1"/>
</dbReference>
<dbReference type="STRING" id="1392540.P256_01397"/>
<keyword evidence="9 10" id="KW-0998">Cell outer membrane</keyword>
<keyword evidence="8" id="KW-0675">Receptor</keyword>
<keyword evidence="3 10" id="KW-0813">Transport</keyword>
<evidence type="ECO:0000256" key="10">
    <source>
        <dbReference type="PROSITE-ProRule" id="PRU01360"/>
    </source>
</evidence>
<evidence type="ECO:0000256" key="7">
    <source>
        <dbReference type="ARBA" id="ARBA00023136"/>
    </source>
</evidence>
<dbReference type="PROSITE" id="PS52016">
    <property type="entry name" value="TONB_DEPENDENT_REC_3"/>
    <property type="match status" value="1"/>
</dbReference>
<dbReference type="GO" id="GO:0015344">
    <property type="term" value="F:siderophore uptake transmembrane transporter activity"/>
    <property type="evidence" value="ECO:0007669"/>
    <property type="project" value="TreeGrafter"/>
</dbReference>
<dbReference type="GO" id="GO:0009279">
    <property type="term" value="C:cell outer membrane"/>
    <property type="evidence" value="ECO:0007669"/>
    <property type="project" value="UniProtKB-SubCell"/>
</dbReference>
<dbReference type="InterPro" id="IPR010105">
    <property type="entry name" value="TonB_sidphr_rcpt"/>
</dbReference>
<feature type="signal peptide" evidence="13">
    <location>
        <begin position="1"/>
        <end position="29"/>
    </location>
</feature>
<comment type="subcellular location">
    <subcellularLocation>
        <location evidence="1 10">Cell outer membrane</location>
        <topology evidence="1 10">Multi-pass membrane protein</topology>
    </subcellularLocation>
</comment>
<dbReference type="SUPFAM" id="SSF56935">
    <property type="entry name" value="Porins"/>
    <property type="match status" value="1"/>
</dbReference>
<feature type="domain" description="TonB-dependent receptor-like beta-barrel" evidence="14">
    <location>
        <begin position="273"/>
        <end position="692"/>
    </location>
</feature>
<evidence type="ECO:0008006" key="18">
    <source>
        <dbReference type="Google" id="ProtNLM"/>
    </source>
</evidence>
<evidence type="ECO:0000259" key="15">
    <source>
        <dbReference type="Pfam" id="PF07715"/>
    </source>
</evidence>
<dbReference type="HOGENOM" id="CLU_008287_9_3_6"/>
<gene>
    <name evidence="16" type="ORF">P256_01397</name>
</gene>
<dbReference type="InterPro" id="IPR037066">
    <property type="entry name" value="Plug_dom_sf"/>
</dbReference>
<feature type="domain" description="TonB-dependent receptor plug" evidence="15">
    <location>
        <begin position="59"/>
        <end position="164"/>
    </location>
</feature>
<keyword evidence="17" id="KW-1185">Reference proteome</keyword>
<keyword evidence="4 10" id="KW-1134">Transmembrane beta strand</keyword>
<dbReference type="RefSeq" id="WP_023273028.1">
    <property type="nucleotide sequence ID" value="NZ_KI530723.1"/>
</dbReference>
<dbReference type="AlphaFoldDB" id="V2TTT7"/>
<comment type="similarity">
    <text evidence="2 10 11">Belongs to the TonB-dependent receptor family.</text>
</comment>
<organism evidence="16 17">
    <name type="scientific">Acinetobacter nectaris CIP 110549</name>
    <dbReference type="NCBI Taxonomy" id="1392540"/>
    <lineage>
        <taxon>Bacteria</taxon>
        <taxon>Pseudomonadati</taxon>
        <taxon>Pseudomonadota</taxon>
        <taxon>Gammaproteobacteria</taxon>
        <taxon>Moraxellales</taxon>
        <taxon>Moraxellaceae</taxon>
        <taxon>Acinetobacter</taxon>
    </lineage>
</organism>
<dbReference type="EMBL" id="AYER01000004">
    <property type="protein sequence ID" value="ESK39715.1"/>
    <property type="molecule type" value="Genomic_DNA"/>
</dbReference>
<dbReference type="Pfam" id="PF07715">
    <property type="entry name" value="Plug"/>
    <property type="match status" value="1"/>
</dbReference>
<feature type="chain" id="PRO_5004709683" description="TonB-dependent siderophore receptor" evidence="13">
    <location>
        <begin position="30"/>
        <end position="726"/>
    </location>
</feature>
<feature type="compositionally biased region" description="Low complexity" evidence="12">
    <location>
        <begin position="125"/>
        <end position="137"/>
    </location>
</feature>
<keyword evidence="6 11" id="KW-0798">TonB box</keyword>
<protein>
    <recommendedName>
        <fullName evidence="18">TonB-dependent siderophore receptor</fullName>
    </recommendedName>
</protein>
<evidence type="ECO:0000256" key="6">
    <source>
        <dbReference type="ARBA" id="ARBA00023077"/>
    </source>
</evidence>
<dbReference type="GO" id="GO:0015891">
    <property type="term" value="P:siderophore transport"/>
    <property type="evidence" value="ECO:0007669"/>
    <property type="project" value="InterPro"/>
</dbReference>
<dbReference type="eggNOG" id="COG4773">
    <property type="taxonomic scope" value="Bacteria"/>
</dbReference>
<sequence>MFIFSQQNFLHHPLSFSILIVLSITSLHAETVNTQLETITVKSEPSSTLEAATGLKLKPKETPQSISVITQEQLKDQGISSLSKALKQTTGINVIRESGVSRFQSRGFYIDQIEEDGLSSTVPGSSSNPYNTSSSSSDLDIYEHIEVVRGATGLTQANAEPGGTINAVRKQPTKEFQMHGYVQAGQWNNVRSMVDTSGALNNSKTVRGRLVAISGTQDSFKNSVNSDTRTLYSVLDFDLTPSTLLRLGAIYQKTHDVPDYFGIPMAVGGIDSGLPANTYLGSSWSTLDFEKYNAFAELEHQFNDDWKISANINSNWNKSLKKLGGLAQLTTSYSGLTNTNPNIKMNDFQKYNNSSDELTARIALSGKYSLFHATHELFATLDYSSLYELSERKYITNRTAYNVWSFSPSQISEPDWNKNLTHHIFYNNYVVQQAASLGTRLNFPKDFHLILGGRYTQSTTNGSVYYETYNGKPDGEYAKNREVKKNKLIPYIGLTYDLTPNTSLYASHTEIFKPQSFRNIKGEILDPIVGKNQEIGIKSELFDHRLNASLALFNIEQQNRPLTDSRNINYYIAEGKVRSRGIDVELSGKVTDDLAIFASYTFNKSKYLQTESSRYLAGSNFSKHTPEHIFRMYTQYQLPGIFDKWSTGMGVSTQTETSSLYDIHQGGYTLWNANLRYTYSENLSFNLIGENLTNKRYYENNRMRMNGGNNFLGEPRSMLFRVDWKY</sequence>
<accession>V2TTT7</accession>
<evidence type="ECO:0000256" key="13">
    <source>
        <dbReference type="SAM" id="SignalP"/>
    </source>
</evidence>
<evidence type="ECO:0000256" key="9">
    <source>
        <dbReference type="ARBA" id="ARBA00023237"/>
    </source>
</evidence>
<evidence type="ECO:0000256" key="12">
    <source>
        <dbReference type="SAM" id="MobiDB-lite"/>
    </source>
</evidence>
<dbReference type="InterPro" id="IPR036942">
    <property type="entry name" value="Beta-barrel_TonB_sf"/>
</dbReference>
<evidence type="ECO:0000256" key="11">
    <source>
        <dbReference type="RuleBase" id="RU003357"/>
    </source>
</evidence>
<proteinExistence type="inferred from homology"/>
<dbReference type="CDD" id="cd01347">
    <property type="entry name" value="ligand_gated_channel"/>
    <property type="match status" value="1"/>
</dbReference>
<evidence type="ECO:0000259" key="14">
    <source>
        <dbReference type="Pfam" id="PF00593"/>
    </source>
</evidence>
<dbReference type="InterPro" id="IPR039426">
    <property type="entry name" value="TonB-dep_rcpt-like"/>
</dbReference>
<dbReference type="OrthoDB" id="8663017at2"/>
<evidence type="ECO:0000256" key="3">
    <source>
        <dbReference type="ARBA" id="ARBA00022448"/>
    </source>
</evidence>
<dbReference type="PANTHER" id="PTHR32552:SF74">
    <property type="entry name" value="HYDROXAMATE SIDEROPHORE RECEPTOR FHUE"/>
    <property type="match status" value="1"/>
</dbReference>
<feature type="region of interest" description="Disordered" evidence="12">
    <location>
        <begin position="118"/>
        <end position="137"/>
    </location>
</feature>
<dbReference type="Gene3D" id="2.40.170.20">
    <property type="entry name" value="TonB-dependent receptor, beta-barrel domain"/>
    <property type="match status" value="1"/>
</dbReference>
<dbReference type="GO" id="GO:0038023">
    <property type="term" value="F:signaling receptor activity"/>
    <property type="evidence" value="ECO:0007669"/>
    <property type="project" value="InterPro"/>
</dbReference>
<dbReference type="InterPro" id="IPR000531">
    <property type="entry name" value="Beta-barrel_TonB"/>
</dbReference>
<evidence type="ECO:0000256" key="2">
    <source>
        <dbReference type="ARBA" id="ARBA00009810"/>
    </source>
</evidence>
<name>V2TTT7_9GAMM</name>